<protein>
    <recommendedName>
        <fullName evidence="4">Conjugal transfer protein</fullName>
    </recommendedName>
</protein>
<sequence length="195" mass="21608">MKRSLFILLLLCSCLLPATRAAAQRGLPGQVGIQVGAGVADGFLVRRSGGEYTFGAEVAVTRNNANRTFWKFAAGYLRRDYRYLRQLVPQEQYTAQAGYFLPLLHDRRYNLSLAVGAEALIGYETVNRGRRTLEDGATLRNRDAFLYGGAIAAEVSVYFSDRTIFLLSVQQRALAGSTLATFHTFLSLGVRFIIN</sequence>
<keyword evidence="1" id="KW-0732">Signal</keyword>
<accession>A0ABR4YHB8</accession>
<dbReference type="EMBL" id="JRGF01000019">
    <property type="protein sequence ID" value="KHE40850.1"/>
    <property type="molecule type" value="Genomic_DNA"/>
</dbReference>
<dbReference type="Pfam" id="PF10626">
    <property type="entry name" value="TraO"/>
    <property type="match status" value="1"/>
</dbReference>
<reference evidence="2 3" key="1">
    <citation type="submission" date="2014-09" db="EMBL/GenBank/DDBJ databases">
        <title>Alistipes sp. 627, sp. nov., a novel member of the family Rikenellaceae isolated from human faeces.</title>
        <authorList>
            <person name="Shkoporov A.N."/>
            <person name="Chaplin A.V."/>
            <person name="Motuzova O.V."/>
            <person name="Kafarskaia L.I."/>
            <person name="Khokhlova E.V."/>
            <person name="Efimov B.A."/>
        </authorList>
    </citation>
    <scope>NUCLEOTIDE SEQUENCE [LARGE SCALE GENOMIC DNA]</scope>
    <source>
        <strain evidence="2 3">627</strain>
    </source>
</reference>
<feature type="chain" id="PRO_5047050200" description="Conjugal transfer protein" evidence="1">
    <location>
        <begin position="24"/>
        <end position="195"/>
    </location>
</feature>
<dbReference type="InterPro" id="IPR018899">
    <property type="entry name" value="Conjug_transposon_Tra0"/>
</dbReference>
<organism evidence="2 3">
    <name type="scientific">Alistipes inops</name>
    <dbReference type="NCBI Taxonomy" id="1501391"/>
    <lineage>
        <taxon>Bacteria</taxon>
        <taxon>Pseudomonadati</taxon>
        <taxon>Bacteroidota</taxon>
        <taxon>Bacteroidia</taxon>
        <taxon>Bacteroidales</taxon>
        <taxon>Rikenellaceae</taxon>
        <taxon>Alistipes</taxon>
    </lineage>
</organism>
<proteinExistence type="predicted"/>
<evidence type="ECO:0000256" key="1">
    <source>
        <dbReference type="SAM" id="SignalP"/>
    </source>
</evidence>
<evidence type="ECO:0000313" key="2">
    <source>
        <dbReference type="EMBL" id="KHE40850.1"/>
    </source>
</evidence>
<comment type="caution">
    <text evidence="2">The sequence shown here is derived from an EMBL/GenBank/DDBJ whole genome shotgun (WGS) entry which is preliminary data.</text>
</comment>
<feature type="signal peptide" evidence="1">
    <location>
        <begin position="1"/>
        <end position="23"/>
    </location>
</feature>
<name>A0ABR4YHB8_9BACT</name>
<keyword evidence="3" id="KW-1185">Reference proteome</keyword>
<evidence type="ECO:0008006" key="4">
    <source>
        <dbReference type="Google" id="ProtNLM"/>
    </source>
</evidence>
<evidence type="ECO:0000313" key="3">
    <source>
        <dbReference type="Proteomes" id="UP000030889"/>
    </source>
</evidence>
<gene>
    <name evidence="2" type="ORF">LG35_09585</name>
</gene>
<dbReference type="Proteomes" id="UP000030889">
    <property type="component" value="Unassembled WGS sequence"/>
</dbReference>